<gene>
    <name evidence="3" type="ORF">M3N55_09035</name>
</gene>
<keyword evidence="4" id="KW-1185">Reference proteome</keyword>
<proteinExistence type="predicted"/>
<feature type="compositionally biased region" description="Basic residues" evidence="1">
    <location>
        <begin position="132"/>
        <end position="142"/>
    </location>
</feature>
<feature type="transmembrane region" description="Helical" evidence="2">
    <location>
        <begin position="6"/>
        <end position="24"/>
    </location>
</feature>
<protein>
    <submittedName>
        <fullName evidence="3">Uncharacterized protein</fullName>
    </submittedName>
</protein>
<evidence type="ECO:0000256" key="1">
    <source>
        <dbReference type="SAM" id="MobiDB-lite"/>
    </source>
</evidence>
<evidence type="ECO:0000313" key="3">
    <source>
        <dbReference type="EMBL" id="MCL1628876.1"/>
    </source>
</evidence>
<keyword evidence="2" id="KW-1133">Transmembrane helix</keyword>
<dbReference type="RefSeq" id="WP_249058203.1">
    <property type="nucleotide sequence ID" value="NZ_JALZWP010000007.1"/>
</dbReference>
<feature type="region of interest" description="Disordered" evidence="1">
    <location>
        <begin position="90"/>
        <end position="142"/>
    </location>
</feature>
<accession>A0ABT0M1Z3</accession>
<organism evidence="3 4">
    <name type="scientific">Roseinatronobacter domitianus</name>
    <dbReference type="NCBI Taxonomy" id="2940293"/>
    <lineage>
        <taxon>Bacteria</taxon>
        <taxon>Pseudomonadati</taxon>
        <taxon>Pseudomonadota</taxon>
        <taxon>Alphaproteobacteria</taxon>
        <taxon>Rhodobacterales</taxon>
        <taxon>Paracoccaceae</taxon>
        <taxon>Roseinatronobacter</taxon>
    </lineage>
</organism>
<keyword evidence="2" id="KW-0812">Transmembrane</keyword>
<sequence>MDIIADIAIGTGALLAAAYCMLLSRRLRAFTRLDGDVGRAIALLSKQVDQLTQALSAAEASSSTREHVLRDQITAAEQAARRLELLMAADRSQPGPPTAEQGSAMPPSAVWSEPSMDFEPLERARAPEQRLRMTRARAGART</sequence>
<evidence type="ECO:0000256" key="2">
    <source>
        <dbReference type="SAM" id="Phobius"/>
    </source>
</evidence>
<dbReference type="Proteomes" id="UP001202550">
    <property type="component" value="Unassembled WGS sequence"/>
</dbReference>
<reference evidence="3 4" key="1">
    <citation type="submission" date="2022-05" db="EMBL/GenBank/DDBJ databases">
        <title>Seasonal and diel survey of microbial diversity of the Tyrrhenian coast.</title>
        <authorList>
            <person name="Gattoni G."/>
            <person name="Corral P."/>
        </authorList>
    </citation>
    <scope>NUCLEOTIDE SEQUENCE [LARGE SCALE GENOMIC DNA]</scope>
    <source>
        <strain evidence="3 4">V10</strain>
    </source>
</reference>
<name>A0ABT0M1Z3_9RHOB</name>
<dbReference type="EMBL" id="JALZWP010000007">
    <property type="protein sequence ID" value="MCL1628876.1"/>
    <property type="molecule type" value="Genomic_DNA"/>
</dbReference>
<comment type="caution">
    <text evidence="3">The sequence shown here is derived from an EMBL/GenBank/DDBJ whole genome shotgun (WGS) entry which is preliminary data.</text>
</comment>
<evidence type="ECO:0000313" key="4">
    <source>
        <dbReference type="Proteomes" id="UP001202550"/>
    </source>
</evidence>
<keyword evidence="2" id="KW-0472">Membrane</keyword>
<feature type="compositionally biased region" description="Basic and acidic residues" evidence="1">
    <location>
        <begin position="120"/>
        <end position="131"/>
    </location>
</feature>